<dbReference type="PROSITE" id="PS01124">
    <property type="entry name" value="HTH_ARAC_FAMILY_2"/>
    <property type="match status" value="1"/>
</dbReference>
<evidence type="ECO:0000256" key="1">
    <source>
        <dbReference type="ARBA" id="ARBA00023015"/>
    </source>
</evidence>
<dbReference type="AlphaFoldDB" id="A0A6B8RHS8"/>
<dbReference type="InterPro" id="IPR009057">
    <property type="entry name" value="Homeodomain-like_sf"/>
</dbReference>
<keyword evidence="8" id="KW-1185">Reference proteome</keyword>
<evidence type="ECO:0000259" key="6">
    <source>
        <dbReference type="PROSITE" id="PS50110"/>
    </source>
</evidence>
<dbReference type="InterPro" id="IPR001789">
    <property type="entry name" value="Sig_transdc_resp-reg_receiver"/>
</dbReference>
<dbReference type="SUPFAM" id="SSF46689">
    <property type="entry name" value="Homeodomain-like"/>
    <property type="match status" value="2"/>
</dbReference>
<sequence>MIRMLIVDDEEIIVDGLVQMFTEVSHLSLELHKAYSAFEALECLQKVKIDLVLTDIQMPGMTGLKLQKEILNHWPRCKVIFLTGFNDFTYAQEAIRNKGFDYLLKTEGNQTIIRTVEKAIDSFTNDLETDRLIHKAKQQMTHALPHLRKEFLLNIIQDDQRSLQILHKQIGELNIPLQENCPVLLIAGRVDRWEEDYSPSDQMLLLYAIQNIAEEYLSQSLQVVSIDYERSRLLWFIQPKRTSEEAFDEDKIWKWLQRFVQGTMEEIQNTTKQILKIKVSFALAAEAVPFSKLSEKFESLQFLFSKGLGLGEELLLVEDTNVSEGLHVQMADVQLRTKMRKLDGLKTNLESGQQEEFFQIYTEIMTLDLERVPNMERYQLQIYHSLVSIFITFLNESWSESEMGRKIDLSKLTQMGSHDSWNETIQYFADMAKVVFMERLSGMHEIEGHLTKQIKLYVGQNLSGDLSLTRLGEVVMHNPTYLSRLFKKNTGDSLSDYITNARLNKAKELLIETNLKTNDIALALGFEHTQHFYRFFKRWTHITPQEYREHMNK</sequence>
<dbReference type="SMART" id="SM00342">
    <property type="entry name" value="HTH_ARAC"/>
    <property type="match status" value="1"/>
</dbReference>
<dbReference type="GO" id="GO:0043565">
    <property type="term" value="F:sequence-specific DNA binding"/>
    <property type="evidence" value="ECO:0007669"/>
    <property type="project" value="InterPro"/>
</dbReference>
<accession>A0A6B8RHS8</accession>
<keyword evidence="3" id="KW-0804">Transcription</keyword>
<dbReference type="CDD" id="cd17536">
    <property type="entry name" value="REC_YesN-like"/>
    <property type="match status" value="1"/>
</dbReference>
<dbReference type="KEGG" id="ppsc:EHS13_09785"/>
<dbReference type="Gene3D" id="3.40.50.2300">
    <property type="match status" value="1"/>
</dbReference>
<dbReference type="PANTHER" id="PTHR43280">
    <property type="entry name" value="ARAC-FAMILY TRANSCRIPTIONAL REGULATOR"/>
    <property type="match status" value="1"/>
</dbReference>
<reference evidence="8" key="1">
    <citation type="submission" date="2018-11" db="EMBL/GenBank/DDBJ databases">
        <title>Complete genome sequence of Paenibacillus sp. ML311-T8.</title>
        <authorList>
            <person name="Nam Y.-D."/>
            <person name="Kang J."/>
            <person name="Chung W.-H."/>
            <person name="Park Y.S."/>
        </authorList>
    </citation>
    <scope>NUCLEOTIDE SEQUENCE [LARGE SCALE GENOMIC DNA]</scope>
    <source>
        <strain evidence="8">ML311-T8</strain>
    </source>
</reference>
<dbReference type="InterPro" id="IPR018060">
    <property type="entry name" value="HTH_AraC"/>
</dbReference>
<keyword evidence="4" id="KW-0597">Phosphoprotein</keyword>
<dbReference type="EMBL" id="CP034235">
    <property type="protein sequence ID" value="QGQ95155.1"/>
    <property type="molecule type" value="Genomic_DNA"/>
</dbReference>
<evidence type="ECO:0000256" key="2">
    <source>
        <dbReference type="ARBA" id="ARBA00023125"/>
    </source>
</evidence>
<organism evidence="7 8">
    <name type="scientific">Paenibacillus psychroresistens</name>
    <dbReference type="NCBI Taxonomy" id="1778678"/>
    <lineage>
        <taxon>Bacteria</taxon>
        <taxon>Bacillati</taxon>
        <taxon>Bacillota</taxon>
        <taxon>Bacilli</taxon>
        <taxon>Bacillales</taxon>
        <taxon>Paenibacillaceae</taxon>
        <taxon>Paenibacillus</taxon>
    </lineage>
</organism>
<feature type="domain" description="HTH araC/xylS-type" evidence="5">
    <location>
        <begin position="452"/>
        <end position="550"/>
    </location>
</feature>
<evidence type="ECO:0000313" key="8">
    <source>
        <dbReference type="Proteomes" id="UP000426246"/>
    </source>
</evidence>
<protein>
    <submittedName>
        <fullName evidence="7">Helix-turn-helix domain-containing protein</fullName>
    </submittedName>
</protein>
<dbReference type="Proteomes" id="UP000426246">
    <property type="component" value="Chromosome"/>
</dbReference>
<feature type="domain" description="Response regulatory" evidence="6">
    <location>
        <begin position="3"/>
        <end position="120"/>
    </location>
</feature>
<dbReference type="SUPFAM" id="SSF52172">
    <property type="entry name" value="CheY-like"/>
    <property type="match status" value="1"/>
</dbReference>
<evidence type="ECO:0000256" key="3">
    <source>
        <dbReference type="ARBA" id="ARBA00023163"/>
    </source>
</evidence>
<keyword evidence="1" id="KW-0805">Transcription regulation</keyword>
<feature type="modified residue" description="4-aspartylphosphate" evidence="4">
    <location>
        <position position="55"/>
    </location>
</feature>
<name>A0A6B8RHS8_9BACL</name>
<evidence type="ECO:0000313" key="7">
    <source>
        <dbReference type="EMBL" id="QGQ95155.1"/>
    </source>
</evidence>
<dbReference type="Pfam" id="PF12833">
    <property type="entry name" value="HTH_18"/>
    <property type="match status" value="1"/>
</dbReference>
<keyword evidence="2" id="KW-0238">DNA-binding</keyword>
<dbReference type="RefSeq" id="WP_155700171.1">
    <property type="nucleotide sequence ID" value="NZ_CP034235.1"/>
</dbReference>
<proteinExistence type="predicted"/>
<dbReference type="Pfam" id="PF00072">
    <property type="entry name" value="Response_reg"/>
    <property type="match status" value="1"/>
</dbReference>
<evidence type="ECO:0000256" key="4">
    <source>
        <dbReference type="PROSITE-ProRule" id="PRU00169"/>
    </source>
</evidence>
<dbReference type="OrthoDB" id="2543932at2"/>
<dbReference type="PROSITE" id="PS50110">
    <property type="entry name" value="RESPONSE_REGULATORY"/>
    <property type="match status" value="1"/>
</dbReference>
<gene>
    <name evidence="7" type="ORF">EHS13_09785</name>
</gene>
<evidence type="ECO:0000259" key="5">
    <source>
        <dbReference type="PROSITE" id="PS01124"/>
    </source>
</evidence>
<dbReference type="Gene3D" id="1.10.10.60">
    <property type="entry name" value="Homeodomain-like"/>
    <property type="match status" value="2"/>
</dbReference>
<dbReference type="SMART" id="SM00448">
    <property type="entry name" value="REC"/>
    <property type="match status" value="1"/>
</dbReference>
<dbReference type="PANTHER" id="PTHR43280:SF2">
    <property type="entry name" value="HTH-TYPE TRANSCRIPTIONAL REGULATOR EXSA"/>
    <property type="match status" value="1"/>
</dbReference>
<dbReference type="GO" id="GO:0000160">
    <property type="term" value="P:phosphorelay signal transduction system"/>
    <property type="evidence" value="ECO:0007669"/>
    <property type="project" value="InterPro"/>
</dbReference>
<dbReference type="GO" id="GO:0003700">
    <property type="term" value="F:DNA-binding transcription factor activity"/>
    <property type="evidence" value="ECO:0007669"/>
    <property type="project" value="InterPro"/>
</dbReference>
<dbReference type="InterPro" id="IPR011006">
    <property type="entry name" value="CheY-like_superfamily"/>
</dbReference>